<evidence type="ECO:0000256" key="2">
    <source>
        <dbReference type="ARBA" id="ARBA00008000"/>
    </source>
</evidence>
<dbReference type="InterPro" id="IPR036318">
    <property type="entry name" value="FAD-bd_PCMH-like_sf"/>
</dbReference>
<dbReference type="InterPro" id="IPR004113">
    <property type="entry name" value="FAD-bd_oxidored_4_C"/>
</dbReference>
<evidence type="ECO:0000256" key="1">
    <source>
        <dbReference type="ARBA" id="ARBA00001974"/>
    </source>
</evidence>
<dbReference type="InterPro" id="IPR025650">
    <property type="entry name" value="Alkyl-DHAP_Synthase"/>
</dbReference>
<dbReference type="Pfam" id="PF01565">
    <property type="entry name" value="FAD_binding_4"/>
    <property type="match status" value="1"/>
</dbReference>
<dbReference type="Pfam" id="PF02913">
    <property type="entry name" value="FAD-oxidase_C"/>
    <property type="match status" value="1"/>
</dbReference>
<comment type="similarity">
    <text evidence="2">Belongs to the FAD-binding oxidoreductase/transferase type 4 family.</text>
</comment>
<proteinExistence type="inferred from homology"/>
<dbReference type="InterPro" id="IPR016171">
    <property type="entry name" value="Vanillyl_alc_oxidase_C-sub2"/>
</dbReference>
<organism evidence="6">
    <name type="scientific">freshwater metagenome</name>
    <dbReference type="NCBI Taxonomy" id="449393"/>
    <lineage>
        <taxon>unclassified sequences</taxon>
        <taxon>metagenomes</taxon>
        <taxon>ecological metagenomes</taxon>
    </lineage>
</organism>
<dbReference type="SUPFAM" id="SSF56176">
    <property type="entry name" value="FAD-binding/transporter-associated domain-like"/>
    <property type="match status" value="1"/>
</dbReference>
<dbReference type="AlphaFoldDB" id="A0A6J6K5M5"/>
<dbReference type="InterPro" id="IPR016169">
    <property type="entry name" value="FAD-bd_PCMH_sub2"/>
</dbReference>
<reference evidence="6" key="1">
    <citation type="submission" date="2020-05" db="EMBL/GenBank/DDBJ databases">
        <authorList>
            <person name="Chiriac C."/>
            <person name="Salcher M."/>
            <person name="Ghai R."/>
            <person name="Kavagutti S V."/>
        </authorList>
    </citation>
    <scope>NUCLEOTIDE SEQUENCE</scope>
</reference>
<protein>
    <submittedName>
        <fullName evidence="6">Unannotated protein</fullName>
    </submittedName>
</protein>
<dbReference type="GO" id="GO:0008609">
    <property type="term" value="F:alkylglycerone-phosphate synthase activity"/>
    <property type="evidence" value="ECO:0007669"/>
    <property type="project" value="InterPro"/>
</dbReference>
<comment type="cofactor">
    <cofactor evidence="1">
        <name>FAD</name>
        <dbReference type="ChEBI" id="CHEBI:57692"/>
    </cofactor>
</comment>
<gene>
    <name evidence="6" type="ORF">UFOPK2214_00171</name>
</gene>
<dbReference type="Gene3D" id="3.30.465.10">
    <property type="match status" value="1"/>
</dbReference>
<keyword evidence="4" id="KW-0274">FAD</keyword>
<evidence type="ECO:0000313" key="6">
    <source>
        <dbReference type="EMBL" id="CAB4644990.1"/>
    </source>
</evidence>
<evidence type="ECO:0000256" key="3">
    <source>
        <dbReference type="ARBA" id="ARBA00022630"/>
    </source>
</evidence>
<keyword evidence="3" id="KW-0285">Flavoprotein</keyword>
<feature type="domain" description="FAD-binding PCMH-type" evidence="5">
    <location>
        <begin position="74"/>
        <end position="253"/>
    </location>
</feature>
<evidence type="ECO:0000256" key="4">
    <source>
        <dbReference type="ARBA" id="ARBA00022827"/>
    </source>
</evidence>
<dbReference type="PROSITE" id="PS51387">
    <property type="entry name" value="FAD_PCMH"/>
    <property type="match status" value="1"/>
</dbReference>
<dbReference type="GO" id="GO:0071949">
    <property type="term" value="F:FAD binding"/>
    <property type="evidence" value="ECO:0007669"/>
    <property type="project" value="InterPro"/>
</dbReference>
<dbReference type="PANTHER" id="PTHR46568:SF1">
    <property type="entry name" value="ALKYLDIHYDROXYACETONEPHOSPHATE SYNTHASE, PEROXISOMAL"/>
    <property type="match status" value="1"/>
</dbReference>
<sequence>MSLHTFNTAITDPIEFGGDPAVATSRLTGPATVITADNARDIAGICETIDDAADRANHGRDWWPLSLSWSLQNQVPRIPGLVCKPRTTEEVSKLLAYCNTHGIAVTASGGRSGVCGAAIPLREGVALDMTNMQSVESVDEVSGIIEVLAGTFGPDMEDAARTHGLTVGHFPQSFALATVGGWVACRGAGQYSTRYGKIEDMVHALEAVLADGTIIRTGGAPAGAVGPDLSQLLLGSEGTLAVITRVWLRAHPLPEVERRGAYVFDTLTDGFEACRRIIRNGATPAVLRLYDGAESKRSHGGNGTNATLLVLDEGTEQLIDATMAIVHDVCMSMGATVGDVALVEAWTHHRNDTSGLQALTRKGYVVDTMEIAANWADLDNVVEAVETAMLAVPGARSSTCHLSHSYIEGACIYFTFAATPSAEEFESTYLALWDAGQRAALAAGANLSHHHGIGYSRSQYMEQALGTSMQVLRSVKNALDPKGILNPGKLGL</sequence>
<dbReference type="InterPro" id="IPR006094">
    <property type="entry name" value="Oxid_FAD_bind_N"/>
</dbReference>
<dbReference type="FunFam" id="1.10.45.10:FF:000001">
    <property type="entry name" value="D-lactate dehydrogenase mitochondrial"/>
    <property type="match status" value="1"/>
</dbReference>
<dbReference type="GO" id="GO:0005777">
    <property type="term" value="C:peroxisome"/>
    <property type="evidence" value="ECO:0007669"/>
    <property type="project" value="UniProtKB-ARBA"/>
</dbReference>
<dbReference type="EMBL" id="CAEZWJ010000003">
    <property type="protein sequence ID" value="CAB4644990.1"/>
    <property type="molecule type" value="Genomic_DNA"/>
</dbReference>
<dbReference type="GO" id="GO:0008610">
    <property type="term" value="P:lipid biosynthetic process"/>
    <property type="evidence" value="ECO:0007669"/>
    <property type="project" value="InterPro"/>
</dbReference>
<dbReference type="InterPro" id="IPR016166">
    <property type="entry name" value="FAD-bd_PCMH"/>
</dbReference>
<dbReference type="Gene3D" id="1.10.45.10">
    <property type="entry name" value="Vanillyl-alcohol Oxidase, Chain A, domain 4"/>
    <property type="match status" value="1"/>
</dbReference>
<dbReference type="InterPro" id="IPR016164">
    <property type="entry name" value="FAD-linked_Oxase-like_C"/>
</dbReference>
<dbReference type="PANTHER" id="PTHR46568">
    <property type="entry name" value="ALKYLDIHYDROXYACETONEPHOSPHATE SYNTHASE, PEROXISOMAL"/>
    <property type="match status" value="1"/>
</dbReference>
<accession>A0A6J6K5M5</accession>
<dbReference type="SUPFAM" id="SSF55103">
    <property type="entry name" value="FAD-linked oxidases, C-terminal domain"/>
    <property type="match status" value="1"/>
</dbReference>
<evidence type="ECO:0000259" key="5">
    <source>
        <dbReference type="PROSITE" id="PS51387"/>
    </source>
</evidence>
<name>A0A6J6K5M5_9ZZZZ</name>
<dbReference type="Gene3D" id="3.40.462.40">
    <property type="entry name" value="FAD-linked oxidase, cap domain/gating helix"/>
    <property type="match status" value="1"/>
</dbReference>